<dbReference type="AlphaFoldDB" id="A0A1Y1SBT6"/>
<keyword evidence="1 2" id="KW-0238">DNA-binding</keyword>
<comment type="caution">
    <text evidence="4">The sequence shown here is derived from an EMBL/GenBank/DDBJ whole genome shotgun (WGS) entry which is preliminary data.</text>
</comment>
<dbReference type="InterPro" id="IPR001647">
    <property type="entry name" value="HTH_TetR"/>
</dbReference>
<protein>
    <submittedName>
        <fullName evidence="4">Regulatory protein TetR</fullName>
    </submittedName>
</protein>
<gene>
    <name evidence="4" type="ORF">ATO7_12473</name>
</gene>
<accession>A0A1Y1SBT6</accession>
<dbReference type="SUPFAM" id="SSF46689">
    <property type="entry name" value="Homeodomain-like"/>
    <property type="match status" value="1"/>
</dbReference>
<dbReference type="RefSeq" id="WP_083562204.1">
    <property type="nucleotide sequence ID" value="NZ_AQQV01000003.1"/>
</dbReference>
<reference evidence="4 5" key="1">
    <citation type="submission" date="2013-04" db="EMBL/GenBank/DDBJ databases">
        <title>Oceanococcus atlanticus 22II-S10r2 Genome Sequencing.</title>
        <authorList>
            <person name="Lai Q."/>
            <person name="Li G."/>
            <person name="Shao Z."/>
        </authorList>
    </citation>
    <scope>NUCLEOTIDE SEQUENCE [LARGE SCALE GENOMIC DNA]</scope>
    <source>
        <strain evidence="4 5">22II-S10r2</strain>
    </source>
</reference>
<dbReference type="OrthoDB" id="325065at2"/>
<name>A0A1Y1SBT6_9GAMM</name>
<dbReference type="PROSITE" id="PS50977">
    <property type="entry name" value="HTH_TETR_2"/>
    <property type="match status" value="1"/>
</dbReference>
<dbReference type="Gene3D" id="1.10.357.10">
    <property type="entry name" value="Tetracycline Repressor, domain 2"/>
    <property type="match status" value="1"/>
</dbReference>
<keyword evidence="5" id="KW-1185">Reference proteome</keyword>
<dbReference type="Pfam" id="PF00440">
    <property type="entry name" value="TetR_N"/>
    <property type="match status" value="1"/>
</dbReference>
<organism evidence="4 5">
    <name type="scientific">Oceanococcus atlanticus</name>
    <dbReference type="NCBI Taxonomy" id="1317117"/>
    <lineage>
        <taxon>Bacteria</taxon>
        <taxon>Pseudomonadati</taxon>
        <taxon>Pseudomonadota</taxon>
        <taxon>Gammaproteobacteria</taxon>
        <taxon>Chromatiales</taxon>
        <taxon>Oceanococcaceae</taxon>
        <taxon>Oceanococcus</taxon>
    </lineage>
</organism>
<dbReference type="Proteomes" id="UP000192342">
    <property type="component" value="Unassembled WGS sequence"/>
</dbReference>
<evidence type="ECO:0000313" key="5">
    <source>
        <dbReference type="Proteomes" id="UP000192342"/>
    </source>
</evidence>
<feature type="DNA-binding region" description="H-T-H motif" evidence="2">
    <location>
        <begin position="47"/>
        <end position="66"/>
    </location>
</feature>
<dbReference type="GO" id="GO:0003677">
    <property type="term" value="F:DNA binding"/>
    <property type="evidence" value="ECO:0007669"/>
    <property type="project" value="UniProtKB-UniRule"/>
</dbReference>
<dbReference type="InterPro" id="IPR009057">
    <property type="entry name" value="Homeodomain-like_sf"/>
</dbReference>
<sequence>MNALTPPVLDPAAVAKVPTQNRAKLRFEAVLLESERLLAQSGLERFSIPVLAERLDITRGSIYAYFPTHYAILNELVGRYLAEMETMYRNQYDDLIRSPLIESVRRVVHQAVEYHNNRPVARLLMLGGAVTDASYRAQEMLLARLGHMGREIWEQHEGSQGIPEDVDIFTVSVDLAVACFRRSVFQFGEITPAYRDAAIRAMYGFLEAYLDP</sequence>
<dbReference type="STRING" id="1317117.ATO7_12473"/>
<proteinExistence type="predicted"/>
<dbReference type="EMBL" id="AQQV01000003">
    <property type="protein sequence ID" value="ORE86110.1"/>
    <property type="molecule type" value="Genomic_DNA"/>
</dbReference>
<evidence type="ECO:0000313" key="4">
    <source>
        <dbReference type="EMBL" id="ORE86110.1"/>
    </source>
</evidence>
<feature type="domain" description="HTH tetR-type" evidence="3">
    <location>
        <begin position="24"/>
        <end position="84"/>
    </location>
</feature>
<evidence type="ECO:0000256" key="2">
    <source>
        <dbReference type="PROSITE-ProRule" id="PRU00335"/>
    </source>
</evidence>
<evidence type="ECO:0000259" key="3">
    <source>
        <dbReference type="PROSITE" id="PS50977"/>
    </source>
</evidence>
<evidence type="ECO:0000256" key="1">
    <source>
        <dbReference type="ARBA" id="ARBA00023125"/>
    </source>
</evidence>